<feature type="domain" description="Lipocalin-like" evidence="2">
    <location>
        <begin position="41"/>
        <end position="156"/>
    </location>
</feature>
<feature type="chain" id="PRO_5046836373" description="Lipocalin-like domain-containing protein" evidence="1">
    <location>
        <begin position="22"/>
        <end position="160"/>
    </location>
</feature>
<dbReference type="Gene3D" id="2.40.128.350">
    <property type="match status" value="1"/>
</dbReference>
<keyword evidence="4" id="KW-1185">Reference proteome</keyword>
<dbReference type="Pfam" id="PF13944">
    <property type="entry name" value="Calycin_like"/>
    <property type="match status" value="1"/>
</dbReference>
<organism evidence="3 4">
    <name type="scientific">Xylanibacter muris</name>
    <dbReference type="NCBI Taxonomy" id="2736290"/>
    <lineage>
        <taxon>Bacteria</taxon>
        <taxon>Pseudomonadati</taxon>
        <taxon>Bacteroidota</taxon>
        <taxon>Bacteroidia</taxon>
        <taxon>Bacteroidales</taxon>
        <taxon>Prevotellaceae</taxon>
        <taxon>Xylanibacter</taxon>
    </lineage>
</organism>
<evidence type="ECO:0000259" key="2">
    <source>
        <dbReference type="Pfam" id="PF13944"/>
    </source>
</evidence>
<dbReference type="InterPro" id="IPR024311">
    <property type="entry name" value="Lipocalin-like"/>
</dbReference>
<comment type="caution">
    <text evidence="3">The sequence shown here is derived from an EMBL/GenBank/DDBJ whole genome shotgun (WGS) entry which is preliminary data.</text>
</comment>
<feature type="signal peptide" evidence="1">
    <location>
        <begin position="1"/>
        <end position="21"/>
    </location>
</feature>
<evidence type="ECO:0000313" key="4">
    <source>
        <dbReference type="Proteomes" id="UP000714420"/>
    </source>
</evidence>
<dbReference type="RefSeq" id="WP_172272507.1">
    <property type="nucleotide sequence ID" value="NZ_CASGMU010000001.1"/>
</dbReference>
<protein>
    <recommendedName>
        <fullName evidence="2">Lipocalin-like domain-containing protein</fullName>
    </recommendedName>
</protein>
<keyword evidence="1" id="KW-0732">Signal</keyword>
<reference evidence="3 4" key="1">
    <citation type="submission" date="2020-05" db="EMBL/GenBank/DDBJ databases">
        <title>Distinct polysaccharide utilization as determinants for interspecies competition between intestinal Prevotella spp.</title>
        <authorList>
            <person name="Galvez E.J.C."/>
            <person name="Iljazovic A."/>
            <person name="Strowig T."/>
        </authorList>
    </citation>
    <scope>NUCLEOTIDE SEQUENCE [LARGE SCALE GENOMIC DNA]</scope>
    <source>
        <strain evidence="3 4">PMUR</strain>
    </source>
</reference>
<accession>A0ABX2AJ17</accession>
<evidence type="ECO:0000313" key="3">
    <source>
        <dbReference type="EMBL" id="NPD90954.1"/>
    </source>
</evidence>
<dbReference type="PROSITE" id="PS51257">
    <property type="entry name" value="PROKAR_LIPOPROTEIN"/>
    <property type="match status" value="1"/>
</dbReference>
<proteinExistence type="predicted"/>
<sequence>MKTIKVIFATMFVVVSAVAFASCSGDDDDSGAVVTPVAGAVAGVYYGNMTCSVMGGESVFEGVTFTVEDTGDATVDIKVSSFGTPPMQVPGITIPGVMVSGADGTYILAPTEFSGTTDTGKAYSGIVQGNYADNVITVRFNLNYGTMPMPMICTFTASRH</sequence>
<gene>
    <name evidence="3" type="ORF">HPS56_01015</name>
</gene>
<dbReference type="Proteomes" id="UP000714420">
    <property type="component" value="Unassembled WGS sequence"/>
</dbReference>
<dbReference type="EMBL" id="JABKKF010000001">
    <property type="protein sequence ID" value="NPD90954.1"/>
    <property type="molecule type" value="Genomic_DNA"/>
</dbReference>
<name>A0ABX2AJ17_9BACT</name>
<evidence type="ECO:0000256" key="1">
    <source>
        <dbReference type="SAM" id="SignalP"/>
    </source>
</evidence>